<dbReference type="VEuPathDB" id="FungiDB:PCH_Pc21g09310"/>
<dbReference type="GO" id="GO:0005634">
    <property type="term" value="C:nucleus"/>
    <property type="evidence" value="ECO:0007669"/>
    <property type="project" value="UniProtKB-SubCell"/>
</dbReference>
<feature type="compositionally biased region" description="Basic residues" evidence="3">
    <location>
        <begin position="493"/>
        <end position="508"/>
    </location>
</feature>
<dbReference type="FunFam" id="1.10.340.30:FF:000020">
    <property type="entry name" value="Pre-mRNA splicing factor, putative"/>
    <property type="match status" value="1"/>
</dbReference>
<reference evidence="5 6" key="1">
    <citation type="journal article" date="2008" name="Nat. Biotechnol.">
        <title>Genome sequencing and analysis of the filamentous fungus Penicillium chrysogenum.</title>
        <authorList>
            <person name="van den Berg M.A."/>
            <person name="Albang R."/>
            <person name="Albermann K."/>
            <person name="Badger J.H."/>
            <person name="Daran J.-M."/>
            <person name="Driessen A.J.M."/>
            <person name="Garcia-Estrada C."/>
            <person name="Fedorova N.D."/>
            <person name="Harris D.M."/>
            <person name="Heijne W.H.M."/>
            <person name="Joardar V.S."/>
            <person name="Kiel J.A.K.W."/>
            <person name="Kovalchuk A."/>
            <person name="Martin J.F."/>
            <person name="Nierman W.C."/>
            <person name="Nijland J.G."/>
            <person name="Pronk J.T."/>
            <person name="Roubos J.A."/>
            <person name="van der Klei I.J."/>
            <person name="van Peij N.N.M.E."/>
            <person name="Veenhuis M."/>
            <person name="von Doehren H."/>
            <person name="Wagner C."/>
            <person name="Wortman J.R."/>
            <person name="Bovenberg R.A.L."/>
        </authorList>
    </citation>
    <scope>NUCLEOTIDE SEQUENCE [LARGE SCALE GENOMIC DNA]</scope>
    <source>
        <strain evidence="6">ATCC 28089 / DSM 1075 / NRRL 1951 / Wisconsin 54-1255</strain>
    </source>
</reference>
<feature type="region of interest" description="Disordered" evidence="3">
    <location>
        <begin position="191"/>
        <end position="210"/>
    </location>
</feature>
<comment type="subcellular location">
    <subcellularLocation>
        <location evidence="1">Nucleus</location>
    </subcellularLocation>
</comment>
<dbReference type="InterPro" id="IPR003265">
    <property type="entry name" value="HhH-GPD_domain"/>
</dbReference>
<feature type="region of interest" description="Disordered" evidence="3">
    <location>
        <begin position="81"/>
        <end position="149"/>
    </location>
</feature>
<gene>
    <name evidence="5" type="ORF">Pc21g09310</name>
    <name evidence="5" type="ORF">PCH_Pc21g09310</name>
</gene>
<dbReference type="GeneID" id="8304096"/>
<name>B6HN91_PENRW</name>
<evidence type="ECO:0000256" key="1">
    <source>
        <dbReference type="ARBA" id="ARBA00004123"/>
    </source>
</evidence>
<dbReference type="EMBL" id="AM920436">
    <property type="protein sequence ID" value="CAP95828.1"/>
    <property type="molecule type" value="Genomic_DNA"/>
</dbReference>
<feature type="compositionally biased region" description="Polar residues" evidence="3">
    <location>
        <begin position="201"/>
        <end position="210"/>
    </location>
</feature>
<dbReference type="PANTHER" id="PTHR15074">
    <property type="entry name" value="METHYL-CPG-BINDING PROTEIN"/>
    <property type="match status" value="1"/>
</dbReference>
<accession>B6HN91</accession>
<sequence>MQFTSNRTATTICLQTLRASPTSYPRQSAINCGTRNKMARLSNIAVVVPLPSVDIDPLKAFDEKFFDRAVDNILSEEASIEGSRDEMMDNDVGISSPFGYDGTSDSSKLDVRRSGRAEAKSPHFSTPSISSPTTTTGKKQKPRTSSRIQKAVAMEDVKGNDEAPMGIQNTMQPQHGDEVMEVEPYPIHKAGDHPSALPEATESTNMSTGDNEMTAEERIFVSVDSEKQMEVLKFVVSHSFMMEQVQPVRRSARREFTGQVRGVAAEAGLSDTAIDALVDHIRKTYLEDRGIAVTEDAGSAFGDEVDCDEETRKSSHRKRRKSSSAHSEDKEHKKSEHKKSKRRHSDKARRHSHDAMQLDEPANVMEAHDPASVPTGNQDNDYIEPHEPKREDNTPDLPTMPTNISRGSSGRPIDLTDSPPYEEFVPEADAVPPNESVGSIVGLKNVNEGINDVLLHSPNDRRYAIPESPSPEKAVEGKSSKRREPSQASKTDRNKRKRERKKASKKHRMLGEQKQPKDDSIDAAEKQPQAHPADETDQDQIPPSTPRRPSSESPNGSRQSSGVTPSDEVQSKYFLGAGNPRVGSKSRREKASSLYDLSIPPKTRQLLKDLNLPPDFLSSDSSLSDAPSDFDSDWNDLDDPPSHIHVKLSAPESPCLVPQCTNSDPEISVKYTSFVNPEPLRTPQAKALKHSPYFPRVLADPESCLPFPPIDASSFGLIQEQLAHDPFRLLIATIFLNRTRGGVALPVLFKVFERYPTIEAMAEADLPEFVSMINCLGFQNQRARKCITLAQTWLSDPPHKSKRYRKLHYPRKLDGRNVGREECIDEEDLRVAWEIAHLPGVGAYSLDSWRIFCRDELRGKASDWKGTDATETGFVPEWKCVLPHDKELRAYLTWMWLKEGWIWDYNTGDLTLASDKMMRAAQSGGVAREEEGNWVLETSPVKAVNGLHDID</sequence>
<dbReference type="GO" id="GO:0003677">
    <property type="term" value="F:DNA binding"/>
    <property type="evidence" value="ECO:0007669"/>
    <property type="project" value="InterPro"/>
</dbReference>
<dbReference type="OMA" id="KMMRAAQ"/>
<dbReference type="eggNOG" id="KOG4161">
    <property type="taxonomic scope" value="Eukaryota"/>
</dbReference>
<evidence type="ECO:0000256" key="2">
    <source>
        <dbReference type="ARBA" id="ARBA00023242"/>
    </source>
</evidence>
<dbReference type="HOGENOM" id="CLU_005536_0_0_1"/>
<dbReference type="Gene3D" id="1.10.340.30">
    <property type="entry name" value="Hypothetical protein, domain 2"/>
    <property type="match status" value="1"/>
</dbReference>
<evidence type="ECO:0000313" key="5">
    <source>
        <dbReference type="EMBL" id="CAP95828.1"/>
    </source>
</evidence>
<evidence type="ECO:0000256" key="3">
    <source>
        <dbReference type="SAM" id="MobiDB-lite"/>
    </source>
</evidence>
<dbReference type="Pfam" id="PF00730">
    <property type="entry name" value="HhH-GPD"/>
    <property type="match status" value="1"/>
</dbReference>
<dbReference type="GO" id="GO:0003824">
    <property type="term" value="F:catalytic activity"/>
    <property type="evidence" value="ECO:0007669"/>
    <property type="project" value="InterPro"/>
</dbReference>
<feature type="compositionally biased region" description="Basic residues" evidence="3">
    <location>
        <begin position="335"/>
        <end position="352"/>
    </location>
</feature>
<dbReference type="KEGG" id="pcs:N7525_007520"/>
<feature type="compositionally biased region" description="Low complexity" evidence="3">
    <location>
        <begin position="122"/>
        <end position="136"/>
    </location>
</feature>
<organism evidence="5 6">
    <name type="scientific">Penicillium rubens (strain ATCC 28089 / DSM 1075 / NRRL 1951 / Wisconsin 54-1255)</name>
    <name type="common">Penicillium chrysogenum</name>
    <dbReference type="NCBI Taxonomy" id="500485"/>
    <lineage>
        <taxon>Eukaryota</taxon>
        <taxon>Fungi</taxon>
        <taxon>Dikarya</taxon>
        <taxon>Ascomycota</taxon>
        <taxon>Pezizomycotina</taxon>
        <taxon>Eurotiomycetes</taxon>
        <taxon>Eurotiomycetidae</taxon>
        <taxon>Eurotiales</taxon>
        <taxon>Aspergillaceae</taxon>
        <taxon>Penicillium</taxon>
        <taxon>Penicillium chrysogenum species complex</taxon>
    </lineage>
</organism>
<dbReference type="BioCyc" id="PCHR:PC21G09310-MONOMER"/>
<feature type="compositionally biased region" description="Basic residues" evidence="3">
    <location>
        <begin position="314"/>
        <end position="323"/>
    </location>
</feature>
<protein>
    <submittedName>
        <fullName evidence="5">Pc21g09310 protein</fullName>
    </submittedName>
</protein>
<feature type="compositionally biased region" description="Polar residues" evidence="3">
    <location>
        <begin position="555"/>
        <end position="568"/>
    </location>
</feature>
<keyword evidence="2" id="KW-0539">Nucleus</keyword>
<feature type="domain" description="HhH-GPD" evidence="4">
    <location>
        <begin position="731"/>
        <end position="803"/>
    </location>
</feature>
<dbReference type="AlphaFoldDB" id="B6HN91"/>
<dbReference type="OrthoDB" id="10265068at2759"/>
<dbReference type="InterPro" id="IPR011257">
    <property type="entry name" value="DNA_glycosylase"/>
</dbReference>
<dbReference type="SUPFAM" id="SSF48150">
    <property type="entry name" value="DNA-glycosylase"/>
    <property type="match status" value="1"/>
</dbReference>
<dbReference type="GO" id="GO:0006285">
    <property type="term" value="P:base-excision repair, AP site formation"/>
    <property type="evidence" value="ECO:0007669"/>
    <property type="project" value="UniProtKB-ARBA"/>
</dbReference>
<dbReference type="STRING" id="500485.B6HN91"/>
<dbReference type="Proteomes" id="UP000000724">
    <property type="component" value="Contig Pc00c21"/>
</dbReference>
<feature type="region of interest" description="Disordered" evidence="3">
    <location>
        <begin position="303"/>
        <end position="439"/>
    </location>
</feature>
<feature type="compositionally biased region" description="Basic and acidic residues" evidence="3">
    <location>
        <begin position="509"/>
        <end position="525"/>
    </location>
</feature>
<feature type="region of interest" description="Disordered" evidence="3">
    <location>
        <begin position="456"/>
        <end position="601"/>
    </location>
</feature>
<feature type="compositionally biased region" description="Basic and acidic residues" evidence="3">
    <location>
        <begin position="383"/>
        <end position="393"/>
    </location>
</feature>
<evidence type="ECO:0000259" key="4">
    <source>
        <dbReference type="Pfam" id="PF00730"/>
    </source>
</evidence>
<feature type="compositionally biased region" description="Basic and acidic residues" evidence="3">
    <location>
        <begin position="107"/>
        <end position="121"/>
    </location>
</feature>
<feature type="compositionally biased region" description="Basic and acidic residues" evidence="3">
    <location>
        <begin position="473"/>
        <end position="485"/>
    </location>
</feature>
<evidence type="ECO:0000313" key="6">
    <source>
        <dbReference type="Proteomes" id="UP000000724"/>
    </source>
</evidence>
<dbReference type="InterPro" id="IPR045138">
    <property type="entry name" value="MeCP2/MBD4"/>
</dbReference>
<dbReference type="PANTHER" id="PTHR15074:SF0">
    <property type="entry name" value="METHYL-CPG-BINDING DOMAIN PROTEIN 4-LIKE PROTEIN"/>
    <property type="match status" value="1"/>
</dbReference>
<keyword evidence="6" id="KW-1185">Reference proteome</keyword>
<proteinExistence type="predicted"/>